<dbReference type="RefSeq" id="WP_143197551.1">
    <property type="nucleotide sequence ID" value="NZ_FSRA01000002.1"/>
</dbReference>
<feature type="chain" id="PRO_5013224056" description="Long-chain fatty acid transport protein" evidence="1">
    <location>
        <begin position="25"/>
        <end position="435"/>
    </location>
</feature>
<keyword evidence="1" id="KW-0732">Signal</keyword>
<reference evidence="2 3" key="1">
    <citation type="submission" date="2016-11" db="EMBL/GenBank/DDBJ databases">
        <authorList>
            <person name="Jaros S."/>
            <person name="Januszkiewicz K."/>
            <person name="Wedrychowicz H."/>
        </authorList>
    </citation>
    <scope>NUCLEOTIDE SEQUENCE [LARGE SCALE GENOMIC DNA]</scope>
    <source>
        <strain evidence="2 3">DSM 24787</strain>
    </source>
</reference>
<evidence type="ECO:0000313" key="3">
    <source>
        <dbReference type="Proteomes" id="UP000185003"/>
    </source>
</evidence>
<evidence type="ECO:0008006" key="4">
    <source>
        <dbReference type="Google" id="ProtNLM"/>
    </source>
</evidence>
<dbReference type="OrthoDB" id="1491239at2"/>
<dbReference type="SUPFAM" id="SSF56935">
    <property type="entry name" value="Porins"/>
    <property type="match status" value="1"/>
</dbReference>
<dbReference type="Gene3D" id="2.40.160.60">
    <property type="entry name" value="Outer membrane protein transport protein (OMPP1/FadL/TodX)"/>
    <property type="match status" value="1"/>
</dbReference>
<feature type="signal peptide" evidence="1">
    <location>
        <begin position="1"/>
        <end position="24"/>
    </location>
</feature>
<protein>
    <recommendedName>
        <fullName evidence="4">Long-chain fatty acid transport protein</fullName>
    </recommendedName>
</protein>
<evidence type="ECO:0000256" key="1">
    <source>
        <dbReference type="SAM" id="SignalP"/>
    </source>
</evidence>
<sequence length="435" mass="48123">MYWTKASFFCLFGVCVLSARNAAAQDNSPYSRFGLGELSRSQNAVNLGMGGVAQAYADAQSVNFLNPASYAHLQLVTFDVGLNGGVRRLNNGENNSRAGFGTLSYLQLGLPLGKKWGMNIGLRPMSRVSYNIAEGEQKIFFPDANPDTVNVIHQYEGSGGVYQAYIGSGIGFGGFSVGVNFGYLFGNVNNSTKELYPVASTILPSRHNRRTSYGSFFYSLGVQQTIDLSKDLELSIGASGSFEQKLTARRETMRETLFYDPSSDEYDTQDTVEYRKGVNGDIIYPQQLGGGIMLTKLDKFAIGADFNTSQWSKYRNYGAPDSTQNSWKLSVGGQFIPNAQSFTGYWNKVTYRLGGFYGKDYIKLGNKSMNEMGFSIGAGFPIRRIMPAFNQFSMINAAFEVGTRGDVNIALKETYYKLTLGFTLSDRWFIKTKYD</sequence>
<evidence type="ECO:0000313" key="2">
    <source>
        <dbReference type="EMBL" id="SIO48327.1"/>
    </source>
</evidence>
<accession>A0A1N6JVZ5</accession>
<dbReference type="Proteomes" id="UP000185003">
    <property type="component" value="Unassembled WGS sequence"/>
</dbReference>
<dbReference type="AlphaFoldDB" id="A0A1N6JVZ5"/>
<name>A0A1N6JVZ5_9BACT</name>
<keyword evidence="3" id="KW-1185">Reference proteome</keyword>
<dbReference type="STRING" id="536979.SAMN04488055_4517"/>
<dbReference type="EMBL" id="FSRA01000002">
    <property type="protein sequence ID" value="SIO48327.1"/>
    <property type="molecule type" value="Genomic_DNA"/>
</dbReference>
<gene>
    <name evidence="2" type="ORF">SAMN04488055_4517</name>
</gene>
<organism evidence="2 3">
    <name type="scientific">Chitinophaga niabensis</name>
    <dbReference type="NCBI Taxonomy" id="536979"/>
    <lineage>
        <taxon>Bacteria</taxon>
        <taxon>Pseudomonadati</taxon>
        <taxon>Bacteroidota</taxon>
        <taxon>Chitinophagia</taxon>
        <taxon>Chitinophagales</taxon>
        <taxon>Chitinophagaceae</taxon>
        <taxon>Chitinophaga</taxon>
    </lineage>
</organism>
<proteinExistence type="predicted"/>